<dbReference type="InterPro" id="IPR029058">
    <property type="entry name" value="AB_hydrolase_fold"/>
</dbReference>
<dbReference type="EMBL" id="RAZS01000010">
    <property type="protein sequence ID" value="RKN15836.1"/>
    <property type="molecule type" value="Genomic_DNA"/>
</dbReference>
<keyword evidence="5" id="KW-1133">Transmembrane helix</keyword>
<evidence type="ECO:0000256" key="4">
    <source>
        <dbReference type="SAM" id="MobiDB-lite"/>
    </source>
</evidence>
<keyword evidence="5" id="KW-0472">Membrane</keyword>
<dbReference type="SUPFAM" id="SSF53474">
    <property type="entry name" value="alpha/beta-Hydrolases"/>
    <property type="match status" value="1"/>
</dbReference>
<accession>A0A3A9YC19</accession>
<keyword evidence="9" id="KW-1185">Reference proteome</keyword>
<evidence type="ECO:0000313" key="7">
    <source>
        <dbReference type="EMBL" id="RKN15836.1"/>
    </source>
</evidence>
<dbReference type="AlphaFoldDB" id="A0A3A9YC19"/>
<comment type="caution">
    <text evidence="8">The sequence shown here is derived from an EMBL/GenBank/DDBJ whole genome shotgun (WGS) entry which is preliminary data.</text>
</comment>
<dbReference type="Gene3D" id="3.40.50.1820">
    <property type="entry name" value="alpha/beta hydrolase"/>
    <property type="match status" value="1"/>
</dbReference>
<dbReference type="Pfam" id="PF00135">
    <property type="entry name" value="COesterase"/>
    <property type="match status" value="1"/>
</dbReference>
<evidence type="ECO:0000259" key="6">
    <source>
        <dbReference type="Pfam" id="PF00135"/>
    </source>
</evidence>
<evidence type="ECO:0000256" key="5">
    <source>
        <dbReference type="SAM" id="Phobius"/>
    </source>
</evidence>
<keyword evidence="2 3" id="KW-0378">Hydrolase</keyword>
<dbReference type="GO" id="GO:0016787">
    <property type="term" value="F:hydrolase activity"/>
    <property type="evidence" value="ECO:0007669"/>
    <property type="project" value="UniProtKB-KW"/>
</dbReference>
<comment type="similarity">
    <text evidence="1 3">Belongs to the type-B carboxylesterase/lipase family.</text>
</comment>
<evidence type="ECO:0000313" key="8">
    <source>
        <dbReference type="EMBL" id="RKN29286.1"/>
    </source>
</evidence>
<keyword evidence="5" id="KW-0812">Transmembrane</keyword>
<dbReference type="OrthoDB" id="3199405at2"/>
<feature type="domain" description="Carboxylesterase type B" evidence="6">
    <location>
        <begin position="100"/>
        <end position="594"/>
    </location>
</feature>
<protein>
    <recommendedName>
        <fullName evidence="3">Carboxylic ester hydrolase</fullName>
        <ecNumber evidence="3">3.1.1.-</ecNumber>
    </recommendedName>
</protein>
<gene>
    <name evidence="8" type="ORF">D7044_23940</name>
    <name evidence="7" type="ORF">D7147_25475</name>
</gene>
<dbReference type="Proteomes" id="UP000271548">
    <property type="component" value="Unassembled WGS sequence"/>
</dbReference>
<reference evidence="9 10" key="1">
    <citation type="submission" date="2018-09" db="EMBL/GenBank/DDBJ databases">
        <title>Micromonospora sp. nov. MS1-9, isolated from a root of Musa sp.</title>
        <authorList>
            <person name="Kuncharoen N."/>
            <person name="Kudo T."/>
            <person name="Ohkuma M."/>
            <person name="Yuki M."/>
            <person name="Tanasupawat S."/>
        </authorList>
    </citation>
    <scope>NUCLEOTIDE SEQUENCE [LARGE SCALE GENOMIC DNA]</scope>
    <source>
        <strain evidence="8 10">MS1-9</strain>
        <strain evidence="7 9">NGC1-4</strain>
    </source>
</reference>
<dbReference type="InterPro" id="IPR019826">
    <property type="entry name" value="Carboxylesterase_B_AS"/>
</dbReference>
<dbReference type="EMBL" id="RAZT01000012">
    <property type="protein sequence ID" value="RKN29286.1"/>
    <property type="molecule type" value="Genomic_DNA"/>
</dbReference>
<dbReference type="Proteomes" id="UP000275865">
    <property type="component" value="Unassembled WGS sequence"/>
</dbReference>
<evidence type="ECO:0000313" key="10">
    <source>
        <dbReference type="Proteomes" id="UP000275865"/>
    </source>
</evidence>
<evidence type="ECO:0000256" key="3">
    <source>
        <dbReference type="RuleBase" id="RU361235"/>
    </source>
</evidence>
<organism evidence="8 10">
    <name type="scientific">Micromonospora musae</name>
    <dbReference type="NCBI Taxonomy" id="1894970"/>
    <lineage>
        <taxon>Bacteria</taxon>
        <taxon>Bacillati</taxon>
        <taxon>Actinomycetota</taxon>
        <taxon>Actinomycetes</taxon>
        <taxon>Micromonosporales</taxon>
        <taxon>Micromonosporaceae</taxon>
        <taxon>Micromonospora</taxon>
    </lineage>
</organism>
<dbReference type="EC" id="3.1.1.-" evidence="3"/>
<sequence length="599" mass="63358">MRADTGAASLDVTPSPSRCTSAPRRRPDRPAGRTSALVEGTGGWTEARPGQVPRTQRFWRRQVAKSRKRWWAVTALAVAALVSVGAVGAGTTGPERGSGVARTGQGLVRGTVTADHLSFRGIPYAAAPVGALRWRSPQPAPAWSGVRDATRPGPGCAQLAGLPTDRPSVSEDCLYLNVTAPPTRRGGKPLPVVVWLHGGHFFLGQGDTWGGRTMAVGGDVVVVTVNYRLGPLGFLTRPDVGGSGNFGLEDQQAALRWVRANIAAFGGDPRNVTLAGQSAGATSVCAHLAAPDSAGLFHRAILQSNSCSTPLRTRRETAAGADALVAAVGCDGDAAGVAACLRGRSAQELIEAAGYPGQSAWESGPVAGGPMLPVDPAEAVATGRFHRVPILIGVTRDEYRAQVWGMERTGMLCAPGQEMPCALTAEQHREQLGATFDAQASKVAARYPLATYGTPSEALSAAMTDFQYAQPVLETAAQFSRYVPTFMYEFADREAPFFTEAAPVSFPTGAYHTAELPYLFAVDYARPLSAAQQRLSAVLAGYWTTFAHHGDPNRRGLPSWTRFDARSGYVQRLATGPGGVGRTDFAREHQVAFWRSVPS</sequence>
<name>A0A3A9YC19_9ACTN</name>
<dbReference type="PROSITE" id="PS00122">
    <property type="entry name" value="CARBOXYLESTERASE_B_1"/>
    <property type="match status" value="1"/>
</dbReference>
<feature type="transmembrane region" description="Helical" evidence="5">
    <location>
        <begin position="70"/>
        <end position="90"/>
    </location>
</feature>
<proteinExistence type="inferred from homology"/>
<dbReference type="PANTHER" id="PTHR11559">
    <property type="entry name" value="CARBOXYLESTERASE"/>
    <property type="match status" value="1"/>
</dbReference>
<dbReference type="InterPro" id="IPR002018">
    <property type="entry name" value="CarbesteraseB"/>
</dbReference>
<evidence type="ECO:0000256" key="2">
    <source>
        <dbReference type="ARBA" id="ARBA00022801"/>
    </source>
</evidence>
<evidence type="ECO:0000256" key="1">
    <source>
        <dbReference type="ARBA" id="ARBA00005964"/>
    </source>
</evidence>
<feature type="region of interest" description="Disordered" evidence="4">
    <location>
        <begin position="1"/>
        <end position="50"/>
    </location>
</feature>
<evidence type="ECO:0000313" key="9">
    <source>
        <dbReference type="Proteomes" id="UP000271548"/>
    </source>
</evidence>
<dbReference type="InterPro" id="IPR050309">
    <property type="entry name" value="Type-B_Carboxylest/Lipase"/>
</dbReference>